<protein>
    <submittedName>
        <fullName evidence="4">Sugar O-acyltransferase, sialic acid O-acetyltransferase NeuD family</fullName>
    </submittedName>
</protein>
<organism evidence="4 5">
    <name type="scientific">Thermanaerovibrio velox DSM 12556</name>
    <dbReference type="NCBI Taxonomy" id="926567"/>
    <lineage>
        <taxon>Bacteria</taxon>
        <taxon>Thermotogati</taxon>
        <taxon>Synergistota</taxon>
        <taxon>Synergistia</taxon>
        <taxon>Synergistales</taxon>
        <taxon>Synergistaceae</taxon>
        <taxon>Thermanaerovibrio</taxon>
    </lineage>
</organism>
<dbReference type="InterPro" id="IPR011004">
    <property type="entry name" value="Trimer_LpxA-like_sf"/>
</dbReference>
<dbReference type="SUPFAM" id="SSF51161">
    <property type="entry name" value="Trimeric LpxA-like enzymes"/>
    <property type="match status" value="1"/>
</dbReference>
<dbReference type="eggNOG" id="COG0110">
    <property type="taxonomic scope" value="Bacteria"/>
</dbReference>
<dbReference type="HOGENOM" id="CLU_081811_2_0_0"/>
<feature type="binding site" evidence="2">
    <location>
        <position position="147"/>
    </location>
    <ligand>
        <name>acetyl-CoA</name>
        <dbReference type="ChEBI" id="CHEBI:57288"/>
    </ligand>
</feature>
<evidence type="ECO:0000313" key="4">
    <source>
        <dbReference type="EMBL" id="EHM09244.1"/>
    </source>
</evidence>
<dbReference type="PANTHER" id="PTHR43300">
    <property type="entry name" value="ACETYLTRANSFERASE"/>
    <property type="match status" value="1"/>
</dbReference>
<evidence type="ECO:0000256" key="2">
    <source>
        <dbReference type="PIRSR" id="PIRSR620019-2"/>
    </source>
</evidence>
<dbReference type="Proteomes" id="UP000005730">
    <property type="component" value="Chromosome"/>
</dbReference>
<dbReference type="GO" id="GO:0016746">
    <property type="term" value="F:acyltransferase activity"/>
    <property type="evidence" value="ECO:0007669"/>
    <property type="project" value="UniProtKB-KW"/>
</dbReference>
<feature type="domain" description="PglD N-terminal" evidence="3">
    <location>
        <begin position="5"/>
        <end position="81"/>
    </location>
</feature>
<dbReference type="Pfam" id="PF17836">
    <property type="entry name" value="PglD_N"/>
    <property type="match status" value="1"/>
</dbReference>
<name>H0UMU9_9BACT</name>
<feature type="binding site" evidence="2">
    <location>
        <position position="69"/>
    </location>
    <ligand>
        <name>substrate</name>
    </ligand>
</feature>
<dbReference type="CDD" id="cd03360">
    <property type="entry name" value="LbH_AT_putative"/>
    <property type="match status" value="1"/>
</dbReference>
<dbReference type="STRING" id="926567.TheveDRAFT_0055"/>
<dbReference type="EMBL" id="CM001377">
    <property type="protein sequence ID" value="EHM09244.1"/>
    <property type="molecule type" value="Genomic_DNA"/>
</dbReference>
<dbReference type="InterPro" id="IPR041561">
    <property type="entry name" value="PglD_N"/>
</dbReference>
<feature type="site" description="Increases basicity of active site His" evidence="1">
    <location>
        <position position="139"/>
    </location>
</feature>
<reference evidence="4 5" key="1">
    <citation type="submission" date="2011-10" db="EMBL/GenBank/DDBJ databases">
        <title>The Noncontiguous Finished genome of Thermanaerovibrio velox DSM 12556.</title>
        <authorList>
            <consortium name="US DOE Joint Genome Institute (JGI-PGF)"/>
            <person name="Lucas S."/>
            <person name="Copeland A."/>
            <person name="Lapidus A."/>
            <person name="Glavina del Rio T."/>
            <person name="Dalin E."/>
            <person name="Tice H."/>
            <person name="Bruce D."/>
            <person name="Goodwin L."/>
            <person name="Pitluck S."/>
            <person name="Peters L."/>
            <person name="Mikhailova N."/>
            <person name="Teshima H."/>
            <person name="Kyrpides N."/>
            <person name="Mavromatis K."/>
            <person name="Ivanova N."/>
            <person name="Markowitz V."/>
            <person name="Cheng J.-F."/>
            <person name="Hugenholtz P."/>
            <person name="Woyke T."/>
            <person name="Wu D."/>
            <person name="Spring S."/>
            <person name="Brambilla E.-M."/>
            <person name="Klenk H.-P."/>
            <person name="Eisen J.A."/>
        </authorList>
    </citation>
    <scope>NUCLEOTIDE SEQUENCE [LARGE SCALE GENOMIC DNA]</scope>
    <source>
        <strain evidence="4 5">DSM 12556</strain>
    </source>
</reference>
<dbReference type="NCBIfam" id="TIGR03570">
    <property type="entry name" value="NeuD_NnaD"/>
    <property type="match status" value="1"/>
</dbReference>
<dbReference type="InterPro" id="IPR020019">
    <property type="entry name" value="AcTrfase_PglD-like"/>
</dbReference>
<dbReference type="AlphaFoldDB" id="H0UMU9"/>
<accession>H0UMU9</accession>
<evidence type="ECO:0000259" key="3">
    <source>
        <dbReference type="Pfam" id="PF17836"/>
    </source>
</evidence>
<keyword evidence="4" id="KW-0012">Acyltransferase</keyword>
<dbReference type="InterPro" id="IPR050179">
    <property type="entry name" value="Trans_hexapeptide_repeat"/>
</dbReference>
<feature type="active site" description="Proton acceptor" evidence="1">
    <location>
        <position position="138"/>
    </location>
</feature>
<evidence type="ECO:0000313" key="5">
    <source>
        <dbReference type="Proteomes" id="UP000005730"/>
    </source>
</evidence>
<feature type="binding site" evidence="2">
    <location>
        <position position="168"/>
    </location>
    <ligand>
        <name>acetyl-CoA</name>
        <dbReference type="ChEBI" id="CHEBI:57288"/>
    </ligand>
</feature>
<evidence type="ECO:0000256" key="1">
    <source>
        <dbReference type="PIRSR" id="PIRSR620019-1"/>
    </source>
</evidence>
<dbReference type="Gene3D" id="2.160.10.10">
    <property type="entry name" value="Hexapeptide repeat proteins"/>
    <property type="match status" value="1"/>
</dbReference>
<proteinExistence type="predicted"/>
<dbReference type="RefSeq" id="WP_006582736.1">
    <property type="nucleotide sequence ID" value="NZ_CM001377.1"/>
</dbReference>
<gene>
    <name evidence="4" type="ORF">TheveDRAFT_0055</name>
</gene>
<sequence length="213" mass="22158">MRKPLYVIGAGGHGKVVISTLIDMGLTPEGVLDDYPSSFGKDVLGIRVFGAPEHILSPRRPFQAVIAVGDNKARRDIEERLRSQGFSVEWIRAVHPTAYVHPSVEVGEGTVVFAGAVVQPGSSLGRHCIVNTGAKVDHDCVIGDFAHIAPGCSLAGGVRIGEGAFVGIGSAVIPCRTIGPWSTVGAGSTVIRDVAEQTVVAGCPARPIHKAAP</sequence>
<dbReference type="Gene3D" id="3.40.50.20">
    <property type="match status" value="1"/>
</dbReference>
<keyword evidence="4" id="KW-0808">Transferase</keyword>
<keyword evidence="5" id="KW-1185">Reference proteome</keyword>
<dbReference type="OrthoDB" id="9794407at2"/>
<dbReference type="PANTHER" id="PTHR43300:SF7">
    <property type="entry name" value="UDP-N-ACETYLBACILLOSAMINE N-ACETYLTRANSFERASE"/>
    <property type="match status" value="1"/>
</dbReference>